<sequence>MEPTHHAPRQVHALPLTATSTAEQCRFTLPACPESVAALATIGEQPSSSYEEKAQLVGLIGNAPHCHMSHF</sequence>
<reference evidence="1 2" key="1">
    <citation type="submission" date="2012-08" db="EMBL/GenBank/DDBJ databases">
        <title>Oryza genome evolution.</title>
        <authorList>
            <person name="Wing R.A."/>
        </authorList>
    </citation>
    <scope>NUCLEOTIDE SEQUENCE</scope>
</reference>
<reference evidence="1" key="3">
    <citation type="submission" date="2015-04" db="UniProtKB">
        <authorList>
            <consortium name="EnsemblPlants"/>
        </authorList>
    </citation>
    <scope>IDENTIFICATION</scope>
</reference>
<dbReference type="Gramene" id="LPERR01G34700.1">
    <property type="protein sequence ID" value="LPERR01G34700.1"/>
    <property type="gene ID" value="LPERR01G34700"/>
</dbReference>
<evidence type="ECO:0000313" key="1">
    <source>
        <dbReference type="EnsemblPlants" id="LPERR01G34700.1"/>
    </source>
</evidence>
<evidence type="ECO:0000313" key="2">
    <source>
        <dbReference type="Proteomes" id="UP000032180"/>
    </source>
</evidence>
<dbReference type="AlphaFoldDB" id="A0A0D9V8W4"/>
<proteinExistence type="predicted"/>
<organism evidence="1 2">
    <name type="scientific">Leersia perrieri</name>
    <dbReference type="NCBI Taxonomy" id="77586"/>
    <lineage>
        <taxon>Eukaryota</taxon>
        <taxon>Viridiplantae</taxon>
        <taxon>Streptophyta</taxon>
        <taxon>Embryophyta</taxon>
        <taxon>Tracheophyta</taxon>
        <taxon>Spermatophyta</taxon>
        <taxon>Magnoliopsida</taxon>
        <taxon>Liliopsida</taxon>
        <taxon>Poales</taxon>
        <taxon>Poaceae</taxon>
        <taxon>BOP clade</taxon>
        <taxon>Oryzoideae</taxon>
        <taxon>Oryzeae</taxon>
        <taxon>Oryzinae</taxon>
        <taxon>Leersia</taxon>
    </lineage>
</organism>
<protein>
    <submittedName>
        <fullName evidence="1">Uncharacterized protein</fullName>
    </submittedName>
</protein>
<name>A0A0D9V8W4_9ORYZ</name>
<dbReference type="Proteomes" id="UP000032180">
    <property type="component" value="Chromosome 1"/>
</dbReference>
<keyword evidence="2" id="KW-1185">Reference proteome</keyword>
<accession>A0A0D9V8W4</accession>
<dbReference type="EnsemblPlants" id="LPERR01G34700.1">
    <property type="protein sequence ID" value="LPERR01G34700.1"/>
    <property type="gene ID" value="LPERR01G34700"/>
</dbReference>
<dbReference type="HOGENOM" id="CLU_2743644_0_0_1"/>
<reference evidence="2" key="2">
    <citation type="submission" date="2013-12" db="EMBL/GenBank/DDBJ databases">
        <authorList>
            <person name="Yu Y."/>
            <person name="Lee S."/>
            <person name="de Baynast K."/>
            <person name="Wissotski M."/>
            <person name="Liu L."/>
            <person name="Talag J."/>
            <person name="Goicoechea J."/>
            <person name="Angelova A."/>
            <person name="Jetty R."/>
            <person name="Kudrna D."/>
            <person name="Golser W."/>
            <person name="Rivera L."/>
            <person name="Zhang J."/>
            <person name="Wing R."/>
        </authorList>
    </citation>
    <scope>NUCLEOTIDE SEQUENCE</scope>
</reference>